<dbReference type="InterPro" id="IPR032710">
    <property type="entry name" value="NTF2-like_dom_sf"/>
</dbReference>
<dbReference type="Gene3D" id="3.10.450.50">
    <property type="match status" value="1"/>
</dbReference>
<dbReference type="CDD" id="cd14342">
    <property type="entry name" value="UBA_TAP-C"/>
    <property type="match status" value="1"/>
</dbReference>
<organism evidence="13 14">
    <name type="scientific">Sporormia fimetaria CBS 119925</name>
    <dbReference type="NCBI Taxonomy" id="1340428"/>
    <lineage>
        <taxon>Eukaryota</taxon>
        <taxon>Fungi</taxon>
        <taxon>Dikarya</taxon>
        <taxon>Ascomycota</taxon>
        <taxon>Pezizomycotina</taxon>
        <taxon>Dothideomycetes</taxon>
        <taxon>Pleosporomycetidae</taxon>
        <taxon>Pleosporales</taxon>
        <taxon>Sporormiaceae</taxon>
        <taxon>Sporormia</taxon>
    </lineage>
</organism>
<feature type="region of interest" description="Disordered" evidence="10">
    <location>
        <begin position="1"/>
        <end position="47"/>
    </location>
</feature>
<dbReference type="InterPro" id="IPR032675">
    <property type="entry name" value="LRR_dom_sf"/>
</dbReference>
<keyword evidence="14" id="KW-1185">Reference proteome</keyword>
<evidence type="ECO:0000256" key="10">
    <source>
        <dbReference type="SAM" id="MobiDB-lite"/>
    </source>
</evidence>
<sequence length="613" mass="67347">MPAVRESGVRKQRKQQQRRDRDGDLVMGAADRASAKSRRPPPPTNRNLVELRVTGWTEGSEVPKITKFLERHAAKRSAGPKGGPMTTTLIKKSRTTDGVLILSVRPEDVPAFSKINGFSFASTKGEQKLDISGPGVRSKSAPEDKEPPSSGASEITTLLTGFLERRYDPSTKLLNLSTIQEDDAIRSIGMFETPARQAKFFPVLMTVVDRQLKTPDAKREAIESVTLSGNNLPNLGVVRDMAISLPHIKNLDLSGNQLADTKDLAPFKKLQDLEHLIVTGNPMESKQNFQKDLLRWFPRLRMINTLEVRSEEQLARLAAPKQTPAPSSVNIWMDPNQVAQSFLLEFFQGFDADRNALVQKYYDSTSVFTMAVNARARGGAGKFHDKTPWDAYLPQSRNLVIIHGKRSRYNRKYRGLQNIQKAFAAIPPTRHSGFAKGEFSMDCQPQPGLPDPTGQYPAVTGLMVVVHGDFEEHRTAKGADEIVRRAFDRTFILGPGGPAGVRVITDMCSLRAAGGFPAWIPVEAAVQSSTPVEPALASAVSAQPNPVQVPPAPVPGALTAEQEAMVLHVHQATRLTPEYAKMCLESANWDLEAAAQLFNAQKDTIPPEAFVQV</sequence>
<evidence type="ECO:0000256" key="6">
    <source>
        <dbReference type="ARBA" id="ARBA00022816"/>
    </source>
</evidence>
<dbReference type="GO" id="GO:0003723">
    <property type="term" value="F:RNA binding"/>
    <property type="evidence" value="ECO:0007669"/>
    <property type="project" value="TreeGrafter"/>
</dbReference>
<keyword evidence="3" id="KW-0813">Transport</keyword>
<dbReference type="FunFam" id="1.10.8.10:FF:000018">
    <property type="entry name" value="Nuclear RNA export factor 1"/>
    <property type="match status" value="1"/>
</dbReference>
<evidence type="ECO:0000259" key="12">
    <source>
        <dbReference type="PROSITE" id="PS51281"/>
    </source>
</evidence>
<dbReference type="Pfam" id="PF24048">
    <property type="entry name" value="LRR_NXF1-5"/>
    <property type="match status" value="1"/>
</dbReference>
<dbReference type="SMART" id="SM00804">
    <property type="entry name" value="TAP_C"/>
    <property type="match status" value="1"/>
</dbReference>
<comment type="similarity">
    <text evidence="2">Belongs to the NXF family.</text>
</comment>
<dbReference type="SUPFAM" id="SSF52058">
    <property type="entry name" value="L domain-like"/>
    <property type="match status" value="1"/>
</dbReference>
<evidence type="ECO:0000256" key="8">
    <source>
        <dbReference type="ARBA" id="ARBA00055253"/>
    </source>
</evidence>
<evidence type="ECO:0000256" key="3">
    <source>
        <dbReference type="ARBA" id="ARBA00022448"/>
    </source>
</evidence>
<dbReference type="OrthoDB" id="25872at2759"/>
<keyword evidence="6" id="KW-0509">mRNA transport</keyword>
<feature type="domain" description="NTF2" evidence="11">
    <location>
        <begin position="338"/>
        <end position="510"/>
    </location>
</feature>
<evidence type="ECO:0000313" key="14">
    <source>
        <dbReference type="Proteomes" id="UP000799440"/>
    </source>
</evidence>
<dbReference type="Gene3D" id="1.10.8.10">
    <property type="entry name" value="DNA helicase RuvA subunit, C-terminal domain"/>
    <property type="match status" value="1"/>
</dbReference>
<dbReference type="InterPro" id="IPR030217">
    <property type="entry name" value="NXF_fam"/>
</dbReference>
<evidence type="ECO:0000256" key="7">
    <source>
        <dbReference type="ARBA" id="ARBA00023242"/>
    </source>
</evidence>
<proteinExistence type="inferred from homology"/>
<evidence type="ECO:0000256" key="1">
    <source>
        <dbReference type="ARBA" id="ARBA00004123"/>
    </source>
</evidence>
<feature type="region of interest" description="Disordered" evidence="10">
    <location>
        <begin position="126"/>
        <end position="153"/>
    </location>
</feature>
<dbReference type="GO" id="GO:0042272">
    <property type="term" value="C:nuclear RNA export factor complex"/>
    <property type="evidence" value="ECO:0007669"/>
    <property type="project" value="UniProtKB-ARBA"/>
</dbReference>
<dbReference type="GO" id="GO:0016973">
    <property type="term" value="P:poly(A)+ mRNA export from nucleus"/>
    <property type="evidence" value="ECO:0007669"/>
    <property type="project" value="TreeGrafter"/>
</dbReference>
<keyword evidence="7" id="KW-0539">Nucleus</keyword>
<name>A0A6A6VNU0_9PLEO</name>
<reference evidence="13" key="1">
    <citation type="journal article" date="2020" name="Stud. Mycol.">
        <title>101 Dothideomycetes genomes: a test case for predicting lifestyles and emergence of pathogens.</title>
        <authorList>
            <person name="Haridas S."/>
            <person name="Albert R."/>
            <person name="Binder M."/>
            <person name="Bloem J."/>
            <person name="Labutti K."/>
            <person name="Salamov A."/>
            <person name="Andreopoulos B."/>
            <person name="Baker S."/>
            <person name="Barry K."/>
            <person name="Bills G."/>
            <person name="Bluhm B."/>
            <person name="Cannon C."/>
            <person name="Castanera R."/>
            <person name="Culley D."/>
            <person name="Daum C."/>
            <person name="Ezra D."/>
            <person name="Gonzalez J."/>
            <person name="Henrissat B."/>
            <person name="Kuo A."/>
            <person name="Liang C."/>
            <person name="Lipzen A."/>
            <person name="Lutzoni F."/>
            <person name="Magnuson J."/>
            <person name="Mondo S."/>
            <person name="Nolan M."/>
            <person name="Ohm R."/>
            <person name="Pangilinan J."/>
            <person name="Park H.-J."/>
            <person name="Ramirez L."/>
            <person name="Alfaro M."/>
            <person name="Sun H."/>
            <person name="Tritt A."/>
            <person name="Yoshinaga Y."/>
            <person name="Zwiers L.-H."/>
            <person name="Turgeon B."/>
            <person name="Goodwin S."/>
            <person name="Spatafora J."/>
            <person name="Crous P."/>
            <person name="Grigoriev I."/>
        </authorList>
    </citation>
    <scope>NUCLEOTIDE SEQUENCE</scope>
    <source>
        <strain evidence="13">CBS 119925</strain>
    </source>
</reference>
<comment type="function">
    <text evidence="8">Involved in the export of mRNA from the nucleus to the cytoplasm.</text>
</comment>
<dbReference type="Gene3D" id="3.80.10.10">
    <property type="entry name" value="Ribonuclease Inhibitor"/>
    <property type="match status" value="1"/>
</dbReference>
<evidence type="ECO:0000259" key="11">
    <source>
        <dbReference type="PROSITE" id="PS50177"/>
    </source>
</evidence>
<dbReference type="PANTHER" id="PTHR10662">
    <property type="entry name" value="NUCLEAR RNA EXPORT FACTOR"/>
    <property type="match status" value="1"/>
</dbReference>
<feature type="domain" description="TAP-C" evidence="12">
    <location>
        <begin position="560"/>
        <end position="613"/>
    </location>
</feature>
<evidence type="ECO:0000313" key="13">
    <source>
        <dbReference type="EMBL" id="KAF2750827.1"/>
    </source>
</evidence>
<dbReference type="PANTHER" id="PTHR10662:SF22">
    <property type="entry name" value="NUCLEAR RNA EXPORT FACTOR 1"/>
    <property type="match status" value="1"/>
</dbReference>
<dbReference type="SUPFAM" id="SSF46934">
    <property type="entry name" value="UBA-like"/>
    <property type="match status" value="1"/>
</dbReference>
<dbReference type="PROSITE" id="PS50177">
    <property type="entry name" value="NTF2_DOMAIN"/>
    <property type="match status" value="1"/>
</dbReference>
<dbReference type="Pfam" id="PF22602">
    <property type="entry name" value="NXF_NTF2"/>
    <property type="match status" value="1"/>
</dbReference>
<dbReference type="EMBL" id="MU006563">
    <property type="protein sequence ID" value="KAF2750827.1"/>
    <property type="molecule type" value="Genomic_DNA"/>
</dbReference>
<keyword evidence="5" id="KW-0677">Repeat</keyword>
<dbReference type="Proteomes" id="UP000799440">
    <property type="component" value="Unassembled WGS sequence"/>
</dbReference>
<dbReference type="InterPro" id="IPR057125">
    <property type="entry name" value="NXF1/2/3/5-like_LRR"/>
</dbReference>
<dbReference type="SUPFAM" id="SSF54427">
    <property type="entry name" value="NTF2-like"/>
    <property type="match status" value="1"/>
</dbReference>
<dbReference type="InterPro" id="IPR002075">
    <property type="entry name" value="NTF2_dom"/>
</dbReference>
<evidence type="ECO:0000256" key="4">
    <source>
        <dbReference type="ARBA" id="ARBA00022614"/>
    </source>
</evidence>
<dbReference type="Pfam" id="PF03943">
    <property type="entry name" value="TAP_C"/>
    <property type="match status" value="1"/>
</dbReference>
<evidence type="ECO:0000256" key="9">
    <source>
        <dbReference type="ARBA" id="ARBA00069694"/>
    </source>
</evidence>
<dbReference type="InterPro" id="IPR001611">
    <property type="entry name" value="Leu-rich_rpt"/>
</dbReference>
<keyword evidence="4" id="KW-0433">Leucine-rich repeat</keyword>
<comment type="subcellular location">
    <subcellularLocation>
        <location evidence="1">Nucleus</location>
    </subcellularLocation>
</comment>
<gene>
    <name evidence="13" type="ORF">M011DRAFT_417177</name>
</gene>
<protein>
    <recommendedName>
        <fullName evidence="9">mRNA export factor MEX67</fullName>
    </recommendedName>
</protein>
<dbReference type="InterPro" id="IPR018222">
    <property type="entry name" value="Nuclear_transport_factor_2_euk"/>
</dbReference>
<evidence type="ECO:0000256" key="2">
    <source>
        <dbReference type="ARBA" id="ARBA00009285"/>
    </source>
</evidence>
<dbReference type="PROSITE" id="PS51450">
    <property type="entry name" value="LRR"/>
    <property type="match status" value="1"/>
</dbReference>
<dbReference type="InterPro" id="IPR009060">
    <property type="entry name" value="UBA-like_sf"/>
</dbReference>
<dbReference type="InterPro" id="IPR005637">
    <property type="entry name" value="TAP_C_dom"/>
</dbReference>
<accession>A0A6A6VNU0</accession>
<evidence type="ECO:0000256" key="5">
    <source>
        <dbReference type="ARBA" id="ARBA00022737"/>
    </source>
</evidence>
<dbReference type="PROSITE" id="PS51281">
    <property type="entry name" value="TAP_C"/>
    <property type="match status" value="1"/>
</dbReference>
<dbReference type="AlphaFoldDB" id="A0A6A6VNU0"/>